<comment type="caution">
    <text evidence="7">The sequence shown here is derived from an EMBL/GenBank/DDBJ whole genome shotgun (WGS) entry which is preliminary data.</text>
</comment>
<dbReference type="RefSeq" id="WP_138645721.1">
    <property type="nucleotide sequence ID" value="NZ_VCKW01000064.1"/>
</dbReference>
<comment type="similarity">
    <text evidence="1">Belongs to the leucine-binding protein family.</text>
</comment>
<reference evidence="7 8" key="1">
    <citation type="submission" date="2019-05" db="EMBL/GenBank/DDBJ databases">
        <title>Draft genome sequence of Actinomadura sp. 14C53.</title>
        <authorList>
            <person name="Saricaoglu S."/>
            <person name="Isik K."/>
        </authorList>
    </citation>
    <scope>NUCLEOTIDE SEQUENCE [LARGE SCALE GENOMIC DNA]</scope>
    <source>
        <strain evidence="7 8">14C53</strain>
    </source>
</reference>
<feature type="chain" id="PRO_5023114720" evidence="5">
    <location>
        <begin position="23"/>
        <end position="396"/>
    </location>
</feature>
<evidence type="ECO:0000256" key="2">
    <source>
        <dbReference type="ARBA" id="ARBA00022448"/>
    </source>
</evidence>
<feature type="domain" description="Leucine-binding protein" evidence="6">
    <location>
        <begin position="37"/>
        <end position="385"/>
    </location>
</feature>
<dbReference type="InterPro" id="IPR028081">
    <property type="entry name" value="Leu-bd"/>
</dbReference>
<dbReference type="PROSITE" id="PS51257">
    <property type="entry name" value="PROKAR_LIPOPROTEIN"/>
    <property type="match status" value="1"/>
</dbReference>
<dbReference type="AlphaFoldDB" id="A0A5C4JD15"/>
<evidence type="ECO:0000256" key="4">
    <source>
        <dbReference type="ARBA" id="ARBA00022970"/>
    </source>
</evidence>
<evidence type="ECO:0000256" key="1">
    <source>
        <dbReference type="ARBA" id="ARBA00010062"/>
    </source>
</evidence>
<organism evidence="7 8">
    <name type="scientific">Actinomadura soli</name>
    <dbReference type="NCBI Taxonomy" id="2508997"/>
    <lineage>
        <taxon>Bacteria</taxon>
        <taxon>Bacillati</taxon>
        <taxon>Actinomycetota</taxon>
        <taxon>Actinomycetes</taxon>
        <taxon>Streptosporangiales</taxon>
        <taxon>Thermomonosporaceae</taxon>
        <taxon>Actinomadura</taxon>
    </lineage>
</organism>
<keyword evidence="8" id="KW-1185">Reference proteome</keyword>
<dbReference type="Pfam" id="PF13458">
    <property type="entry name" value="Peripla_BP_6"/>
    <property type="match status" value="1"/>
</dbReference>
<dbReference type="InterPro" id="IPR028082">
    <property type="entry name" value="Peripla_BP_I"/>
</dbReference>
<evidence type="ECO:0000259" key="6">
    <source>
        <dbReference type="Pfam" id="PF13458"/>
    </source>
</evidence>
<proteinExistence type="inferred from homology"/>
<dbReference type="EMBL" id="VCKW01000064">
    <property type="protein sequence ID" value="TMR01216.1"/>
    <property type="molecule type" value="Genomic_DNA"/>
</dbReference>
<dbReference type="GO" id="GO:0006865">
    <property type="term" value="P:amino acid transport"/>
    <property type="evidence" value="ECO:0007669"/>
    <property type="project" value="UniProtKB-KW"/>
</dbReference>
<evidence type="ECO:0000256" key="5">
    <source>
        <dbReference type="SAM" id="SignalP"/>
    </source>
</evidence>
<evidence type="ECO:0000313" key="8">
    <source>
        <dbReference type="Proteomes" id="UP000309174"/>
    </source>
</evidence>
<dbReference type="Gene3D" id="3.40.50.2300">
    <property type="match status" value="2"/>
</dbReference>
<feature type="signal peptide" evidence="5">
    <location>
        <begin position="1"/>
        <end position="22"/>
    </location>
</feature>
<sequence length="396" mass="39947">MIRTGTAGRVAVGLTAASLALAACGGEGSGSGDGSATLKIGLVTSSAGPFASNAKTMEAGAEYAVKLLNEAGGVKGAKLELVKVDSQNKPATTATLIPQLAAKQKVLAIVGPVDSAGCEVACSTANKLKVPIVSPGAARPGVLKNSRPYGFTIAQPDADNSTPVLTKIIQSRKLKRAAIISDEANATTKAQADLFRSVFASAGVQVVKSVTFKSGDSSFASQVTSVAGAKPDVLALAAGPDDAGRIAREARSQRQTFALLGTGSLQSGGAAYVAAGGEATEGTLAAAQYDPHSETPAAKALLEKAQAATGQTDISLNFAYAFDAVHMIAKAVEEKGVKGGGDDVAKGRVAIQESLNAVQNYQGMADATTFKDGIAQRPQLQAVVKDGKFVIDKSAG</sequence>
<evidence type="ECO:0000313" key="7">
    <source>
        <dbReference type="EMBL" id="TMR01216.1"/>
    </source>
</evidence>
<accession>A0A5C4JD15</accession>
<protein>
    <submittedName>
        <fullName evidence="7">Amino acid ABC transporter substrate-binding protein</fullName>
    </submittedName>
</protein>
<evidence type="ECO:0000256" key="3">
    <source>
        <dbReference type="ARBA" id="ARBA00022729"/>
    </source>
</evidence>
<dbReference type="InterPro" id="IPR000709">
    <property type="entry name" value="Leu_Ile_Val-bd"/>
</dbReference>
<dbReference type="PANTHER" id="PTHR30483:SF6">
    <property type="entry name" value="PERIPLASMIC BINDING PROTEIN OF ABC TRANSPORTER FOR NATURAL AMINO ACIDS"/>
    <property type="match status" value="1"/>
</dbReference>
<gene>
    <name evidence="7" type="ORF">ETD83_14970</name>
</gene>
<keyword evidence="4" id="KW-0029">Amino-acid transport</keyword>
<dbReference type="Proteomes" id="UP000309174">
    <property type="component" value="Unassembled WGS sequence"/>
</dbReference>
<dbReference type="InterPro" id="IPR051010">
    <property type="entry name" value="BCAA_transport"/>
</dbReference>
<dbReference type="PRINTS" id="PR00337">
    <property type="entry name" value="LEUILEVALBP"/>
</dbReference>
<dbReference type="OrthoDB" id="7337537at2"/>
<dbReference type="SUPFAM" id="SSF53822">
    <property type="entry name" value="Periplasmic binding protein-like I"/>
    <property type="match status" value="1"/>
</dbReference>
<keyword evidence="3 5" id="KW-0732">Signal</keyword>
<name>A0A5C4JD15_9ACTN</name>
<dbReference type="PANTHER" id="PTHR30483">
    <property type="entry name" value="LEUCINE-SPECIFIC-BINDING PROTEIN"/>
    <property type="match status" value="1"/>
</dbReference>
<keyword evidence="2" id="KW-0813">Transport</keyword>